<dbReference type="EMBL" id="MG189906">
    <property type="protein sequence ID" value="ATS92403.1"/>
    <property type="molecule type" value="Genomic_DNA"/>
</dbReference>
<organism evidence="1 2">
    <name type="scientific">Stenotrophomonas phage vB_SmaS_DLP_5</name>
    <dbReference type="NCBI Taxonomy" id="2044561"/>
    <lineage>
        <taxon>Viruses</taxon>
        <taxon>Duplodnaviria</taxon>
        <taxon>Heunggongvirae</taxon>
        <taxon>Uroviricota</taxon>
        <taxon>Caudoviricetes</taxon>
        <taxon>Delepquintavirus</taxon>
        <taxon>Delepquintavirus DLP5</taxon>
    </lineage>
</organism>
<accession>A0A2D2W2Q0</accession>
<name>A0A2D2W2Q0_9CAUD</name>
<proteinExistence type="predicted"/>
<sequence length="60" mass="6646">MLNRQERLKLEQLIEAHSEAQVAESWAGAGDPAEAEAVRARAEAAEAQLKLYIVEITIKE</sequence>
<evidence type="ECO:0000313" key="1">
    <source>
        <dbReference type="EMBL" id="ATS92403.1"/>
    </source>
</evidence>
<reference evidence="2" key="1">
    <citation type="submission" date="2017-10" db="EMBL/GenBank/DDBJ databases">
        <authorList>
            <person name="Peters D.L."/>
        </authorList>
    </citation>
    <scope>NUCLEOTIDE SEQUENCE [LARGE SCALE GENOMIC DNA]</scope>
</reference>
<gene>
    <name evidence="1" type="ORF">DLP05_089</name>
</gene>
<protein>
    <submittedName>
        <fullName evidence="1">Uncharacterized protein</fullName>
    </submittedName>
</protein>
<reference evidence="1 2" key="2">
    <citation type="submission" date="2017-11" db="EMBL/GenBank/DDBJ databases">
        <title>Lysogenic conversion of Stenotrophomonas maltophilia by temperate phage DLP4.</title>
        <authorList>
            <person name="Dennis J."/>
            <person name="Stothard P."/>
        </authorList>
    </citation>
    <scope>NUCLEOTIDE SEQUENCE [LARGE SCALE GENOMIC DNA]</scope>
</reference>
<keyword evidence="2" id="KW-1185">Reference proteome</keyword>
<dbReference type="Proteomes" id="UP000241675">
    <property type="component" value="Segment"/>
</dbReference>
<evidence type="ECO:0000313" key="2">
    <source>
        <dbReference type="Proteomes" id="UP000241675"/>
    </source>
</evidence>